<dbReference type="EMBL" id="JANJQO010001556">
    <property type="protein sequence ID" value="KAJ2970334.1"/>
    <property type="molecule type" value="Genomic_DNA"/>
</dbReference>
<protein>
    <submittedName>
        <fullName evidence="1">Uncharacterized protein</fullName>
    </submittedName>
</protein>
<accession>A0ACC1MU36</accession>
<keyword evidence="2" id="KW-1185">Reference proteome</keyword>
<evidence type="ECO:0000313" key="2">
    <source>
        <dbReference type="Proteomes" id="UP001143910"/>
    </source>
</evidence>
<reference evidence="1" key="1">
    <citation type="submission" date="2022-08" db="EMBL/GenBank/DDBJ databases">
        <title>Genome Sequence of Lecanicillium fungicola.</title>
        <authorList>
            <person name="Buettner E."/>
        </authorList>
    </citation>
    <scope>NUCLEOTIDE SEQUENCE</scope>
    <source>
        <strain evidence="1">Babe33</strain>
    </source>
</reference>
<dbReference type="Proteomes" id="UP001143910">
    <property type="component" value="Unassembled WGS sequence"/>
</dbReference>
<evidence type="ECO:0000313" key="1">
    <source>
        <dbReference type="EMBL" id="KAJ2970334.1"/>
    </source>
</evidence>
<proteinExistence type="predicted"/>
<gene>
    <name evidence="1" type="ORF">NQ176_g8239</name>
</gene>
<comment type="caution">
    <text evidence="1">The sequence shown here is derived from an EMBL/GenBank/DDBJ whole genome shotgun (WGS) entry which is preliminary data.</text>
</comment>
<organism evidence="1 2">
    <name type="scientific">Zarea fungicola</name>
    <dbReference type="NCBI Taxonomy" id="93591"/>
    <lineage>
        <taxon>Eukaryota</taxon>
        <taxon>Fungi</taxon>
        <taxon>Dikarya</taxon>
        <taxon>Ascomycota</taxon>
        <taxon>Pezizomycotina</taxon>
        <taxon>Sordariomycetes</taxon>
        <taxon>Hypocreomycetidae</taxon>
        <taxon>Hypocreales</taxon>
        <taxon>Cordycipitaceae</taxon>
        <taxon>Zarea</taxon>
    </lineage>
</organism>
<sequence length="1159" mass="130777">MDPLSIIASTITVVQATVSTYRAIQHLRGLPEEFNEVGRRLPLADDTLRLVRHQLESQTIDEQSKVALEPSINGCEAKAKQLRDVFANVKKGDGKDGSIRDIYRRSLLRWGKAHRVENLMKGMLCDLDALATNQLFRAATQSLVTQLKDEIDKLSDVLPDVPDSELNNLKSFNQTIESGGTGYLAERQYINPGSGQQYNVSGSGHTMNFGSSIEDRRFQILQALYTSPYRDRKNRNPVRVPGTCEWFIGHEGFKQWQEGEFSTMLWVSANPGCGKSVLARYLVDFVLQSDARTTCYFFFKDDFSDQRTAADALCCILHQIFTQRMDLFSDEIFMLLETHKKHFACSFDELWDALVVLSQYKTAGEIVCIIDAFDECSGEEQLKLASALRNFYDPGNSTKKNAKLKFLVTSRPYDMVRHGFQPLDVPELHIFHLRAESDIVLSKIAQEIDIYIENKVSRIRNSRNLSTGEEQLLLRKLRRIPNRTYLWVYLTLELVESEIGINKNWIYTATSTLPQTVDDAYDRILRKSTRPEEAKKMLHIIVAAVRPLNLAEMNLALNLRQCDKFYRDIDGRLDSEDRFHAYVRNLCGLFVNITESRIYLLHQSAKEFLVPKEKKDSQDEDLFGLETNEQRDSNSQLTWKSSLQPEESHRILCQICIWRLLFVEFETQPRDKTFKTKLSNNIRNNFLEYSATNWATHFRASCTKDTAVIELLQQICDSSSKCFQTWFRIYWLSTQVGAPPHFTNLMVASYFGIEPITRLQLELDDTQINARDSTYQRSALSWAAENGFDVIVKLLITFPSRPRPLTKPWFPKGPEIDAMDIWGRTPLLYAAWNGHKAVIQRLVWAGARVDSKDNNGGTPITYALFAGQYVIARQLLEGSDGSSTDEISWELLLSAAGNGDLAIVKRLLDSDSLATVALASAGWIEHFSAADQRQVAVLRQVLEKNINVDTKDKEGRTALSRAAEKGHEAVVRFLLNKGADIESKSKIGHTPLLWAAENGHERVVRILLDRGADIEARGMLDATALLRATANGQNAVARLLIDRGANTKVKDTFRETPLSYASQDGCELVVRLLLDKGGDIEYRARPGGSTPLLRAADWGHRAVVWRLLERGANVEARFEITGGTALLSAAQAGHEGIVRLLLNCGADIEAKNVHGHGGI</sequence>
<name>A0ACC1MU36_9HYPO</name>